<keyword evidence="3 8" id="KW-0479">Metal-binding</keyword>
<keyword evidence="5 8" id="KW-0067">ATP-binding</keyword>
<evidence type="ECO:0000256" key="1">
    <source>
        <dbReference type="ARBA" id="ARBA00005859"/>
    </source>
</evidence>
<evidence type="ECO:0000256" key="8">
    <source>
        <dbReference type="HAMAP-Rule" id="MF_00193"/>
    </source>
</evidence>
<evidence type="ECO:0000256" key="4">
    <source>
        <dbReference type="ARBA" id="ARBA00022741"/>
    </source>
</evidence>
<evidence type="ECO:0000313" key="13">
    <source>
        <dbReference type="Proteomes" id="UP001595926"/>
    </source>
</evidence>
<sequence length="249" mass="28427">MKVIKNLNIKEYTEKLVNWLKESCKNYPADGFVIGISGGIDSAVCASLLVKTNLPVTALIMPSENNSDNDKSDALELIKQLKIPYFIIPIQDSYEKFLETTQLFENKENNRQQVIKGNAQARFRMMYLYAYAQQNNRMVVGTDNACEWHMGYFTKFGDGAADIVPIINLKKSQVFEMGRYLNVPKNILNKAPSAGLWQGQTDEDEMGVTYSEIDDFLDGKLVSDGALDRINFWHNRSHHKRRMPLTPNF</sequence>
<feature type="binding site" evidence="8">
    <location>
        <position position="41"/>
    </location>
    <ligand>
        <name>Mg(2+)</name>
        <dbReference type="ChEBI" id="CHEBI:18420"/>
    </ligand>
</feature>
<keyword evidence="6 8" id="KW-0460">Magnesium</keyword>
<dbReference type="Pfam" id="PF02540">
    <property type="entry name" value="NAD_synthase"/>
    <property type="match status" value="1"/>
</dbReference>
<reference evidence="13" key="1">
    <citation type="journal article" date="2019" name="Int. J. Syst. Evol. Microbiol.">
        <title>The Global Catalogue of Microorganisms (GCM) 10K type strain sequencing project: providing services to taxonomists for standard genome sequencing and annotation.</title>
        <authorList>
            <consortium name="The Broad Institute Genomics Platform"/>
            <consortium name="The Broad Institute Genome Sequencing Center for Infectious Disease"/>
            <person name="Wu L."/>
            <person name="Ma J."/>
        </authorList>
    </citation>
    <scope>NUCLEOTIDE SEQUENCE [LARGE SCALE GENOMIC DNA]</scope>
    <source>
        <strain evidence="13">CGMCC 1.13718</strain>
    </source>
</reference>
<gene>
    <name evidence="8 12" type="primary">nadE</name>
    <name evidence="12" type="ORF">ACFPDQ_00090</name>
</gene>
<evidence type="ECO:0000256" key="7">
    <source>
        <dbReference type="ARBA" id="ARBA00023027"/>
    </source>
</evidence>
<keyword evidence="7 8" id="KW-0520">NAD</keyword>
<comment type="pathway">
    <text evidence="8">Cofactor biosynthesis; NAD(+) biosynthesis; NAD(+) from deamido-NAD(+) (ammonia route): step 1/1.</text>
</comment>
<proteinExistence type="inferred from homology"/>
<evidence type="ECO:0000256" key="2">
    <source>
        <dbReference type="ARBA" id="ARBA00022598"/>
    </source>
</evidence>
<feature type="binding site" evidence="8">
    <location>
        <position position="193"/>
    </location>
    <ligand>
        <name>ATP</name>
        <dbReference type="ChEBI" id="CHEBI:30616"/>
    </ligand>
</feature>
<dbReference type="InterPro" id="IPR003694">
    <property type="entry name" value="NAD_synthase"/>
</dbReference>
<dbReference type="InterPro" id="IPR014729">
    <property type="entry name" value="Rossmann-like_a/b/a_fold"/>
</dbReference>
<dbReference type="GO" id="GO:0008795">
    <property type="term" value="F:NAD+ synthase activity"/>
    <property type="evidence" value="ECO:0007669"/>
    <property type="project" value="UniProtKB-EC"/>
</dbReference>
<comment type="function">
    <text evidence="8">Catalyzes the ATP-dependent amidation of deamido-NAD to form NAD. Uses ammonia as a nitrogen source.</text>
</comment>
<name>A0ABV9T8J4_9GAMM</name>
<evidence type="ECO:0000256" key="6">
    <source>
        <dbReference type="ARBA" id="ARBA00022842"/>
    </source>
</evidence>
<dbReference type="PANTHER" id="PTHR23090:SF7">
    <property type="entry name" value="NH(3)-DEPENDENT NAD(+) SYNTHETASE"/>
    <property type="match status" value="1"/>
</dbReference>
<comment type="caution">
    <text evidence="12">The sequence shown here is derived from an EMBL/GenBank/DDBJ whole genome shotgun (WGS) entry which is preliminary data.</text>
</comment>
<evidence type="ECO:0000259" key="11">
    <source>
        <dbReference type="Pfam" id="PF02540"/>
    </source>
</evidence>
<keyword evidence="4 8" id="KW-0547">Nucleotide-binding</keyword>
<comment type="catalytic activity">
    <reaction evidence="8 10">
        <text>deamido-NAD(+) + NH4(+) + ATP = AMP + diphosphate + NAD(+) + H(+)</text>
        <dbReference type="Rhea" id="RHEA:21188"/>
        <dbReference type="ChEBI" id="CHEBI:15378"/>
        <dbReference type="ChEBI" id="CHEBI:28938"/>
        <dbReference type="ChEBI" id="CHEBI:30616"/>
        <dbReference type="ChEBI" id="CHEBI:33019"/>
        <dbReference type="ChEBI" id="CHEBI:57540"/>
        <dbReference type="ChEBI" id="CHEBI:58437"/>
        <dbReference type="ChEBI" id="CHEBI:456215"/>
        <dbReference type="EC" id="6.3.1.5"/>
    </reaction>
</comment>
<dbReference type="RefSeq" id="WP_119330809.1">
    <property type="nucleotide sequence ID" value="NZ_JBHSJH010000001.1"/>
</dbReference>
<evidence type="ECO:0000256" key="10">
    <source>
        <dbReference type="RuleBase" id="RU003812"/>
    </source>
</evidence>
<evidence type="ECO:0000256" key="5">
    <source>
        <dbReference type="ARBA" id="ARBA00022840"/>
    </source>
</evidence>
<feature type="binding site" evidence="8">
    <location>
        <begin position="35"/>
        <end position="42"/>
    </location>
    <ligand>
        <name>ATP</name>
        <dbReference type="ChEBI" id="CHEBI:30616"/>
    </ligand>
</feature>
<dbReference type="InterPro" id="IPR022926">
    <property type="entry name" value="NH(3)-dep_NAD(+)_synth"/>
</dbReference>
<dbReference type="EMBL" id="JBHSJH010000001">
    <property type="protein sequence ID" value="MFC4891443.1"/>
    <property type="molecule type" value="Genomic_DNA"/>
</dbReference>
<dbReference type="PANTHER" id="PTHR23090">
    <property type="entry name" value="NH 3 /GLUTAMINE-DEPENDENT NAD + SYNTHETASE"/>
    <property type="match status" value="1"/>
</dbReference>
<feature type="binding site" description="in other chain" evidence="8">
    <location>
        <begin position="239"/>
        <end position="240"/>
    </location>
    <ligand>
        <name>deamido-NAD(+)</name>
        <dbReference type="ChEBI" id="CHEBI:58437"/>
        <note>ligand shared between two neighboring subunits</note>
    </ligand>
</feature>
<dbReference type="SUPFAM" id="SSF52402">
    <property type="entry name" value="Adenine nucleotide alpha hydrolases-like"/>
    <property type="match status" value="1"/>
</dbReference>
<dbReference type="Proteomes" id="UP001595926">
    <property type="component" value="Unassembled WGS sequence"/>
</dbReference>
<accession>A0ABV9T8J4</accession>
<organism evidence="12 13">
    <name type="scientific">Pseudofrancisella aestuarii</name>
    <dbReference type="NCBI Taxonomy" id="2670347"/>
    <lineage>
        <taxon>Bacteria</taxon>
        <taxon>Pseudomonadati</taxon>
        <taxon>Pseudomonadota</taxon>
        <taxon>Gammaproteobacteria</taxon>
        <taxon>Thiotrichales</taxon>
        <taxon>Francisellaceae</taxon>
        <taxon>Pseudofrancisella</taxon>
    </lineage>
</organism>
<feature type="binding site" evidence="8">
    <location>
        <position position="147"/>
    </location>
    <ligand>
        <name>Mg(2+)</name>
        <dbReference type="ChEBI" id="CHEBI:18420"/>
    </ligand>
</feature>
<evidence type="ECO:0000313" key="12">
    <source>
        <dbReference type="EMBL" id="MFC4891443.1"/>
    </source>
</evidence>
<feature type="binding site" evidence="8">
    <location>
        <position position="162"/>
    </location>
    <ligand>
        <name>deamido-NAD(+)</name>
        <dbReference type="ChEBI" id="CHEBI:58437"/>
        <note>ligand shared between two neighboring subunits</note>
    </ligand>
</feature>
<dbReference type="EC" id="6.3.1.5" evidence="8 10"/>
<dbReference type="HAMAP" id="MF_00193">
    <property type="entry name" value="NadE_ammonia_dep"/>
    <property type="match status" value="1"/>
</dbReference>
<dbReference type="NCBIfam" id="TIGR00552">
    <property type="entry name" value="nadE"/>
    <property type="match status" value="1"/>
</dbReference>
<feature type="domain" description="NAD/GMP synthase" evidence="11">
    <location>
        <begin position="13"/>
        <end position="244"/>
    </location>
</feature>
<comment type="subunit">
    <text evidence="8">Homodimer.</text>
</comment>
<feature type="binding site" evidence="8">
    <location>
        <position position="142"/>
    </location>
    <ligand>
        <name>ATP</name>
        <dbReference type="ChEBI" id="CHEBI:30616"/>
    </ligand>
</feature>
<feature type="binding site" evidence="8">
    <location>
        <position position="171"/>
    </location>
    <ligand>
        <name>ATP</name>
        <dbReference type="ChEBI" id="CHEBI:30616"/>
    </ligand>
</feature>
<dbReference type="InterPro" id="IPR022310">
    <property type="entry name" value="NAD/GMP_synthase"/>
</dbReference>
<feature type="binding site" description="in other chain" evidence="8">
    <location>
        <position position="122"/>
    </location>
    <ligand>
        <name>deamido-NAD(+)</name>
        <dbReference type="ChEBI" id="CHEBI:58437"/>
        <note>ligand shared between two neighboring subunits</note>
    </ligand>
</feature>
<protein>
    <recommendedName>
        <fullName evidence="8 10">NH(3)-dependent NAD(+) synthetase</fullName>
        <ecNumber evidence="8 10">6.3.1.5</ecNumber>
    </recommendedName>
</protein>
<dbReference type="CDD" id="cd00553">
    <property type="entry name" value="NAD_synthase"/>
    <property type="match status" value="1"/>
</dbReference>
<dbReference type="Gene3D" id="3.40.50.620">
    <property type="entry name" value="HUPs"/>
    <property type="match status" value="1"/>
</dbReference>
<comment type="similarity">
    <text evidence="1 8 9">Belongs to the NAD synthetase family.</text>
</comment>
<feature type="binding site" description="in other chain" evidence="8">
    <location>
        <position position="155"/>
    </location>
    <ligand>
        <name>deamido-NAD(+)</name>
        <dbReference type="ChEBI" id="CHEBI:58437"/>
        <note>ligand shared between two neighboring subunits</note>
    </ligand>
</feature>
<keyword evidence="13" id="KW-1185">Reference proteome</keyword>
<keyword evidence="2 8" id="KW-0436">Ligase</keyword>
<evidence type="ECO:0000256" key="3">
    <source>
        <dbReference type="ARBA" id="ARBA00022723"/>
    </source>
</evidence>
<evidence type="ECO:0000256" key="9">
    <source>
        <dbReference type="RuleBase" id="RU003811"/>
    </source>
</evidence>